<dbReference type="Gene3D" id="1.10.10.10">
    <property type="entry name" value="Winged helix-like DNA-binding domain superfamily/Winged helix DNA-binding domain"/>
    <property type="match status" value="1"/>
</dbReference>
<feature type="domain" description="HTH iclR-type" evidence="4">
    <location>
        <begin position="9"/>
        <end position="70"/>
    </location>
</feature>
<dbReference type="InterPro" id="IPR050707">
    <property type="entry name" value="HTH_MetabolicPath_Reg"/>
</dbReference>
<dbReference type="PROSITE" id="PS51078">
    <property type="entry name" value="ICLR_ED"/>
    <property type="match status" value="1"/>
</dbReference>
<dbReference type="SMART" id="SM00346">
    <property type="entry name" value="HTH_ICLR"/>
    <property type="match status" value="1"/>
</dbReference>
<dbReference type="Gene3D" id="3.30.450.40">
    <property type="match status" value="1"/>
</dbReference>
<dbReference type="SUPFAM" id="SSF55781">
    <property type="entry name" value="GAF domain-like"/>
    <property type="match status" value="1"/>
</dbReference>
<evidence type="ECO:0000256" key="3">
    <source>
        <dbReference type="ARBA" id="ARBA00023163"/>
    </source>
</evidence>
<protein>
    <submittedName>
        <fullName evidence="6">Transcriptional regulator, IclR family</fullName>
    </submittedName>
</protein>
<accession>A0A1T5G0L4</accession>
<dbReference type="PROSITE" id="PS51077">
    <property type="entry name" value="HTH_ICLR"/>
    <property type="match status" value="1"/>
</dbReference>
<dbReference type="PANTHER" id="PTHR30136:SF24">
    <property type="entry name" value="HTH-TYPE TRANSCRIPTIONAL REPRESSOR ALLR"/>
    <property type="match status" value="1"/>
</dbReference>
<proteinExistence type="predicted"/>
<dbReference type="Pfam" id="PF01614">
    <property type="entry name" value="IclR_C"/>
    <property type="match status" value="1"/>
</dbReference>
<dbReference type="SUPFAM" id="SSF46785">
    <property type="entry name" value="Winged helix' DNA-binding domain"/>
    <property type="match status" value="1"/>
</dbReference>
<reference evidence="7" key="1">
    <citation type="submission" date="2017-02" db="EMBL/GenBank/DDBJ databases">
        <authorList>
            <person name="Varghese N."/>
            <person name="Submissions S."/>
        </authorList>
    </citation>
    <scope>NUCLEOTIDE SEQUENCE [LARGE SCALE GENOMIC DNA]</scope>
    <source>
        <strain evidence="7">UM2</strain>
    </source>
</reference>
<dbReference type="InterPro" id="IPR036388">
    <property type="entry name" value="WH-like_DNA-bd_sf"/>
</dbReference>
<evidence type="ECO:0000259" key="4">
    <source>
        <dbReference type="PROSITE" id="PS51077"/>
    </source>
</evidence>
<dbReference type="InterPro" id="IPR029016">
    <property type="entry name" value="GAF-like_dom_sf"/>
</dbReference>
<dbReference type="GO" id="GO:0003677">
    <property type="term" value="F:DNA binding"/>
    <property type="evidence" value="ECO:0007669"/>
    <property type="project" value="UniProtKB-KW"/>
</dbReference>
<dbReference type="AlphaFoldDB" id="A0A1T5G0L4"/>
<dbReference type="InterPro" id="IPR014757">
    <property type="entry name" value="Tscrpt_reg_IclR_C"/>
</dbReference>
<dbReference type="Proteomes" id="UP000189818">
    <property type="component" value="Unassembled WGS sequence"/>
</dbReference>
<dbReference type="GO" id="GO:0045892">
    <property type="term" value="P:negative regulation of DNA-templated transcription"/>
    <property type="evidence" value="ECO:0007669"/>
    <property type="project" value="TreeGrafter"/>
</dbReference>
<evidence type="ECO:0000259" key="5">
    <source>
        <dbReference type="PROSITE" id="PS51078"/>
    </source>
</evidence>
<evidence type="ECO:0000313" key="6">
    <source>
        <dbReference type="EMBL" id="SKC01804.1"/>
    </source>
</evidence>
<dbReference type="InterPro" id="IPR036390">
    <property type="entry name" value="WH_DNA-bd_sf"/>
</dbReference>
<sequence length="281" mass="29887">MTRIGTSAPQTLTRSLLLLERIIDDDRGLSLSVLAGELGISSSSAHRLAVGFEKSGFLLRVGRGHYVAGPVLLRLAGARRDWGSFAARVSRPILGRLSRQTGKTVHLGVFEDNMVTYLLKIGDRKGETISRQGMQLEAYCSGIGKVLLSHLPVGERDAYLATGPFVGLTPTTITSVAALRTELDAVRGQGYAIDNEEMVPGLICIAAPLARAGDVVAAVSMVVSRDGPPCAPADLLPPLRRAIAEIEARLFPYSDEGTVAAVRGDRHNGRARRRDASAAAP</sequence>
<keyword evidence="1" id="KW-0805">Transcription regulation</keyword>
<gene>
    <name evidence="6" type="ORF">SAMN06295920_111114</name>
</gene>
<keyword evidence="2" id="KW-0238">DNA-binding</keyword>
<evidence type="ECO:0000256" key="1">
    <source>
        <dbReference type="ARBA" id="ARBA00023015"/>
    </source>
</evidence>
<dbReference type="STRING" id="439228.SAMN06295920_111114"/>
<feature type="domain" description="IclR-ED" evidence="5">
    <location>
        <begin position="71"/>
        <end position="252"/>
    </location>
</feature>
<evidence type="ECO:0000256" key="2">
    <source>
        <dbReference type="ARBA" id="ARBA00023125"/>
    </source>
</evidence>
<dbReference type="RefSeq" id="WP_235862756.1">
    <property type="nucleotide sequence ID" value="NZ_FUYM01000011.1"/>
</dbReference>
<dbReference type="Pfam" id="PF09339">
    <property type="entry name" value="HTH_IclR"/>
    <property type="match status" value="1"/>
</dbReference>
<evidence type="ECO:0000313" key="7">
    <source>
        <dbReference type="Proteomes" id="UP000189818"/>
    </source>
</evidence>
<name>A0A1T5G0L4_9SPHN</name>
<keyword evidence="3" id="KW-0804">Transcription</keyword>
<keyword evidence="7" id="KW-1185">Reference proteome</keyword>
<dbReference type="EMBL" id="FUYM01000011">
    <property type="protein sequence ID" value="SKC01804.1"/>
    <property type="molecule type" value="Genomic_DNA"/>
</dbReference>
<organism evidence="6 7">
    <name type="scientific">Rhizorhabdus histidinilytica</name>
    <dbReference type="NCBI Taxonomy" id="439228"/>
    <lineage>
        <taxon>Bacteria</taxon>
        <taxon>Pseudomonadati</taxon>
        <taxon>Pseudomonadota</taxon>
        <taxon>Alphaproteobacteria</taxon>
        <taxon>Sphingomonadales</taxon>
        <taxon>Sphingomonadaceae</taxon>
        <taxon>Rhizorhabdus</taxon>
    </lineage>
</organism>
<dbReference type="InterPro" id="IPR005471">
    <property type="entry name" value="Tscrpt_reg_IclR_N"/>
</dbReference>
<dbReference type="PANTHER" id="PTHR30136">
    <property type="entry name" value="HELIX-TURN-HELIX TRANSCRIPTIONAL REGULATOR, ICLR FAMILY"/>
    <property type="match status" value="1"/>
</dbReference>
<dbReference type="GO" id="GO:0003700">
    <property type="term" value="F:DNA-binding transcription factor activity"/>
    <property type="evidence" value="ECO:0007669"/>
    <property type="project" value="TreeGrafter"/>
</dbReference>